<sequence length="414" mass="48229">MKNYFDHPCVPNKKVYAFSDFVHLFKCVRNRLYNNKHLQLNPESDQISWDYFKEVYNEDIKHAANLRIVPRITPQHLNLTSMSKMRVRLCTQIFSMSMAKAMRYYTNKGVLMLKGSSETAKFVEYWNNLFDNFNRNLPWQGIKISDNQAFQNFKDAIDYIDSWENQKLAGKIDEKDYLTKQTSEGLRVTLYSTIDLTKYLLDSCGFDYVLPGKMCQDPLEKFFGIIRQSAGPNDHPATPTFLHLYKLLSVYSILRPPKYGNCTVNETDTVRISLSDIKEIFHNTSERCEKIEHLKNKLDQLIENGLWEASEVLPSINDNYPDTESCVRDCIIYYVCGYVSRKILKGKSCKTCVSFLEDGNSHHPAAELVTFKSRGQLKHPNKYLFEFLNRVEDSFALHCSDFDVFEKVINEITE</sequence>
<dbReference type="OrthoDB" id="7698657at2759"/>
<dbReference type="PANTHER" id="PTHR47577:SF2">
    <property type="entry name" value="THAP DOMAIN CONTAINING 9"/>
    <property type="match status" value="1"/>
</dbReference>
<dbReference type="Pfam" id="PF21788">
    <property type="entry name" value="TNP-like_GBD"/>
    <property type="match status" value="1"/>
</dbReference>
<accession>A0A6G0VJZ0</accession>
<dbReference type="AlphaFoldDB" id="A0A6G0VJZ0"/>
<gene>
    <name evidence="3" type="ORF">FWK35_00033663</name>
</gene>
<evidence type="ECO:0000259" key="1">
    <source>
        <dbReference type="Pfam" id="PF21788"/>
    </source>
</evidence>
<dbReference type="Pfam" id="PF21789">
    <property type="entry name" value="TNP-like_RNaseH_C"/>
    <property type="match status" value="1"/>
</dbReference>
<keyword evidence="4" id="KW-1185">Reference proteome</keyword>
<evidence type="ECO:0000313" key="3">
    <source>
        <dbReference type="EMBL" id="KAF0692698.1"/>
    </source>
</evidence>
<organism evidence="3 4">
    <name type="scientific">Aphis craccivora</name>
    <name type="common">Cowpea aphid</name>
    <dbReference type="NCBI Taxonomy" id="307492"/>
    <lineage>
        <taxon>Eukaryota</taxon>
        <taxon>Metazoa</taxon>
        <taxon>Ecdysozoa</taxon>
        <taxon>Arthropoda</taxon>
        <taxon>Hexapoda</taxon>
        <taxon>Insecta</taxon>
        <taxon>Pterygota</taxon>
        <taxon>Neoptera</taxon>
        <taxon>Paraneoptera</taxon>
        <taxon>Hemiptera</taxon>
        <taxon>Sternorrhyncha</taxon>
        <taxon>Aphidomorpha</taxon>
        <taxon>Aphidoidea</taxon>
        <taxon>Aphididae</taxon>
        <taxon>Aphidini</taxon>
        <taxon>Aphis</taxon>
        <taxon>Aphis</taxon>
    </lineage>
</organism>
<dbReference type="Proteomes" id="UP000478052">
    <property type="component" value="Unassembled WGS sequence"/>
</dbReference>
<evidence type="ECO:0000259" key="2">
    <source>
        <dbReference type="Pfam" id="PF21789"/>
    </source>
</evidence>
<dbReference type="EMBL" id="VUJU01015679">
    <property type="protein sequence ID" value="KAF0692698.1"/>
    <property type="molecule type" value="Genomic_DNA"/>
</dbReference>
<reference evidence="3 4" key="1">
    <citation type="submission" date="2019-08" db="EMBL/GenBank/DDBJ databases">
        <title>Whole genome of Aphis craccivora.</title>
        <authorList>
            <person name="Voronova N.V."/>
            <person name="Shulinski R.S."/>
            <person name="Bandarenka Y.V."/>
            <person name="Zhorov D.G."/>
            <person name="Warner D."/>
        </authorList>
    </citation>
    <scope>NUCLEOTIDE SEQUENCE [LARGE SCALE GENOMIC DNA]</scope>
    <source>
        <strain evidence="3">180601</strain>
        <tissue evidence="3">Whole Body</tissue>
    </source>
</reference>
<proteinExistence type="predicted"/>
<feature type="domain" description="Transposable element P transposase-like GTP-binding insertion" evidence="1">
    <location>
        <begin position="23"/>
        <end position="136"/>
    </location>
</feature>
<dbReference type="PANTHER" id="PTHR47577">
    <property type="entry name" value="THAP DOMAIN-CONTAINING PROTEIN 6"/>
    <property type="match status" value="1"/>
</dbReference>
<dbReference type="InterPro" id="IPR048367">
    <property type="entry name" value="TNP-like_RNaseH_C"/>
</dbReference>
<dbReference type="InterPro" id="IPR048366">
    <property type="entry name" value="TNP-like_GBD"/>
</dbReference>
<evidence type="ECO:0000313" key="4">
    <source>
        <dbReference type="Proteomes" id="UP000478052"/>
    </source>
</evidence>
<name>A0A6G0VJZ0_APHCR</name>
<protein>
    <submittedName>
        <fullName evidence="3">THAP-type domain-containing protein</fullName>
    </submittedName>
</protein>
<feature type="non-terminal residue" evidence="3">
    <location>
        <position position="414"/>
    </location>
</feature>
<feature type="domain" description="Transposable element P transposase-like RNase H C-terminal" evidence="2">
    <location>
        <begin position="213"/>
        <end position="246"/>
    </location>
</feature>
<comment type="caution">
    <text evidence="3">The sequence shown here is derived from an EMBL/GenBank/DDBJ whole genome shotgun (WGS) entry which is preliminary data.</text>
</comment>